<protein>
    <submittedName>
        <fullName evidence="4">Fatty acyl-AMP ligase</fullName>
    </submittedName>
</protein>
<evidence type="ECO:0000313" key="4">
    <source>
        <dbReference type="EMBL" id="TQF08028.1"/>
    </source>
</evidence>
<comment type="caution">
    <text evidence="4">The sequence shown here is derived from an EMBL/GenBank/DDBJ whole genome shotgun (WGS) entry which is preliminary data.</text>
</comment>
<sequence>MSGAGLMAHLWPTVHACHRPTGPAVTVHQDGEIQARLTFAELSAAVDRFARVLTGRHITAGARVLLVLPNGLEFSTALLGALRAGLVAVPAPTPDLARQEALRERITGIAADCAPALAITLEDWIDQLHRILRRLPEPPALLSWEQLGRADGAPPRRPSSPPPVAAPDDIAFLQYTSGSTGQPKGVAVSHRALHASCHQAAAVYAETPADTAVTWVPLHHDMGLITGLFRPLFTGYESVLLSPREFARSPASWLSAVSALRGTLSSAPNFAYEHCVRRISPAAAADFDLSSWRVARNAGEVVHPGTADRFTDRFAAAGFRASAFCPSYGMAEATLTVTAATPRRPALRLAVDRDELHHGRVLPVDDGTTAPTIRLLSSGTPLPGTRVAIRARFTDPPDDERTDRNTDRPTRQYADRPGDRYLPDGQVGEILLCGPQLFTGYWPADGARPSAWHATGDLGFRHQEQLFVLGRCDDTLVHRGRNYHAADVRTACAAIPELRPGRCAALAGAPDADRSGTERVVLVAELADPAEAPSAELALRVKRELARTLDLYVSDVHFLAPGTLPMTTSGKIRVAETARRLRLGTLPPRSPAAPH</sequence>
<dbReference type="AlphaFoldDB" id="A0A540WGE8"/>
<comment type="similarity">
    <text evidence="1">Belongs to the ATP-dependent AMP-binding enzyme family.</text>
</comment>
<feature type="domain" description="AMP-dependent synthetase/ligase" evidence="3">
    <location>
        <begin position="27"/>
        <end position="442"/>
    </location>
</feature>
<dbReference type="PANTHER" id="PTHR22754:SF32">
    <property type="entry name" value="DISCO-INTERACTING PROTEIN 2"/>
    <property type="match status" value="1"/>
</dbReference>
<dbReference type="OrthoDB" id="3671040at2"/>
<dbReference type="Gene3D" id="3.40.50.12780">
    <property type="entry name" value="N-terminal domain of ligase-like"/>
    <property type="match status" value="1"/>
</dbReference>
<dbReference type="Proteomes" id="UP000319103">
    <property type="component" value="Unassembled WGS sequence"/>
</dbReference>
<keyword evidence="5" id="KW-1185">Reference proteome</keyword>
<evidence type="ECO:0000256" key="1">
    <source>
        <dbReference type="ARBA" id="ARBA00006432"/>
    </source>
</evidence>
<dbReference type="GO" id="GO:0005886">
    <property type="term" value="C:plasma membrane"/>
    <property type="evidence" value="ECO:0007669"/>
    <property type="project" value="TreeGrafter"/>
</dbReference>
<name>A0A540WGE8_9ACTN</name>
<feature type="region of interest" description="Disordered" evidence="2">
    <location>
        <begin position="390"/>
        <end position="422"/>
    </location>
</feature>
<dbReference type="PANTHER" id="PTHR22754">
    <property type="entry name" value="DISCO-INTERACTING PROTEIN 2 DIP2 -RELATED"/>
    <property type="match status" value="1"/>
</dbReference>
<organism evidence="4 5">
    <name type="scientific">Kitasatospora acidiphila</name>
    <dbReference type="NCBI Taxonomy" id="2567942"/>
    <lineage>
        <taxon>Bacteria</taxon>
        <taxon>Bacillati</taxon>
        <taxon>Actinomycetota</taxon>
        <taxon>Actinomycetes</taxon>
        <taxon>Kitasatosporales</taxon>
        <taxon>Streptomycetaceae</taxon>
        <taxon>Kitasatospora</taxon>
    </lineage>
</organism>
<feature type="compositionally biased region" description="Basic and acidic residues" evidence="2">
    <location>
        <begin position="392"/>
        <end position="422"/>
    </location>
</feature>
<dbReference type="InterPro" id="IPR045851">
    <property type="entry name" value="AMP-bd_C_sf"/>
</dbReference>
<evidence type="ECO:0000256" key="2">
    <source>
        <dbReference type="SAM" id="MobiDB-lite"/>
    </source>
</evidence>
<keyword evidence="4" id="KW-0436">Ligase</keyword>
<dbReference type="PROSITE" id="PS00455">
    <property type="entry name" value="AMP_BINDING"/>
    <property type="match status" value="1"/>
</dbReference>
<dbReference type="GO" id="GO:0070566">
    <property type="term" value="F:adenylyltransferase activity"/>
    <property type="evidence" value="ECO:0007669"/>
    <property type="project" value="TreeGrafter"/>
</dbReference>
<evidence type="ECO:0000313" key="5">
    <source>
        <dbReference type="Proteomes" id="UP000319103"/>
    </source>
</evidence>
<dbReference type="SUPFAM" id="SSF56801">
    <property type="entry name" value="Acetyl-CoA synthetase-like"/>
    <property type="match status" value="1"/>
</dbReference>
<reference evidence="4 5" key="1">
    <citation type="submission" date="2019-06" db="EMBL/GenBank/DDBJ databases">
        <title>Description of Kitasatospora acidophila sp. nov. isolated from pine grove soil, and reclassification of Streptomyces novaecaesareae to Kitasatospora novaeceasareae comb. nov.</title>
        <authorList>
            <person name="Kim M.J."/>
        </authorList>
    </citation>
    <scope>NUCLEOTIDE SEQUENCE [LARGE SCALE GENOMIC DNA]</scope>
    <source>
        <strain evidence="4 5">MMS16-CNU292</strain>
    </source>
</reference>
<dbReference type="InterPro" id="IPR042099">
    <property type="entry name" value="ANL_N_sf"/>
</dbReference>
<dbReference type="Pfam" id="PF00501">
    <property type="entry name" value="AMP-binding"/>
    <property type="match status" value="1"/>
</dbReference>
<dbReference type="GO" id="GO:0016874">
    <property type="term" value="F:ligase activity"/>
    <property type="evidence" value="ECO:0007669"/>
    <property type="project" value="UniProtKB-KW"/>
</dbReference>
<dbReference type="GO" id="GO:0006633">
    <property type="term" value="P:fatty acid biosynthetic process"/>
    <property type="evidence" value="ECO:0007669"/>
    <property type="project" value="TreeGrafter"/>
</dbReference>
<dbReference type="Gene3D" id="3.30.300.30">
    <property type="match status" value="1"/>
</dbReference>
<dbReference type="InterPro" id="IPR000873">
    <property type="entry name" value="AMP-dep_synth/lig_dom"/>
</dbReference>
<dbReference type="EMBL" id="VIGB01000001">
    <property type="protein sequence ID" value="TQF08028.1"/>
    <property type="molecule type" value="Genomic_DNA"/>
</dbReference>
<dbReference type="InterPro" id="IPR020845">
    <property type="entry name" value="AMP-binding_CS"/>
</dbReference>
<accession>A0A540WGE8</accession>
<proteinExistence type="inferred from homology"/>
<evidence type="ECO:0000259" key="3">
    <source>
        <dbReference type="Pfam" id="PF00501"/>
    </source>
</evidence>
<gene>
    <name evidence="4" type="ORF">E6W39_00250</name>
</gene>